<organism evidence="1 2">
    <name type="scientific">Candidatus Competibacter phosphatis</name>
    <dbReference type="NCBI Taxonomy" id="221280"/>
    <lineage>
        <taxon>Bacteria</taxon>
        <taxon>Pseudomonadati</taxon>
        <taxon>Pseudomonadota</taxon>
        <taxon>Gammaproteobacteria</taxon>
        <taxon>Candidatus Competibacteraceae</taxon>
        <taxon>Candidatus Competibacter</taxon>
    </lineage>
</organism>
<dbReference type="Pfam" id="PF13489">
    <property type="entry name" value="Methyltransf_23"/>
    <property type="match status" value="1"/>
</dbReference>
<dbReference type="Proteomes" id="UP000760480">
    <property type="component" value="Unassembled WGS sequence"/>
</dbReference>
<dbReference type="PANTHER" id="PTHR43861:SF6">
    <property type="entry name" value="METHYLTRANSFERASE TYPE 11"/>
    <property type="match status" value="1"/>
</dbReference>
<keyword evidence="2" id="KW-1185">Reference proteome</keyword>
<dbReference type="CDD" id="cd02440">
    <property type="entry name" value="AdoMet_MTases"/>
    <property type="match status" value="1"/>
</dbReference>
<comment type="caution">
    <text evidence="1">The sequence shown here is derived from an EMBL/GenBank/DDBJ whole genome shotgun (WGS) entry which is preliminary data.</text>
</comment>
<evidence type="ECO:0000313" key="1">
    <source>
        <dbReference type="EMBL" id="NMQ20634.1"/>
    </source>
</evidence>
<sequence length="201" mass="23396">MSHYKKKSIKIAVKLMNILDIKNVLDIACGDGKHLIEFKNLGCNCYGTEYDAWLEKLGQEKGINMISGGIFPSKPYENISFDLVIFTEIIEHINNPRKVLMNIHYLLNKDGILYITTPNFNSIERKVLGKNWGMICYPEHISYYSPKTLHKLLTQCGFEKIYLYTENISIFRIVQYMQRRKAKKRYTAKPRVNLSASSKFI</sequence>
<evidence type="ECO:0000313" key="2">
    <source>
        <dbReference type="Proteomes" id="UP000760480"/>
    </source>
</evidence>
<accession>A0ABX1TPM6</accession>
<dbReference type="GO" id="GO:0032259">
    <property type="term" value="P:methylation"/>
    <property type="evidence" value="ECO:0007669"/>
    <property type="project" value="UniProtKB-KW"/>
</dbReference>
<dbReference type="EMBL" id="SPMZ01000056">
    <property type="protein sequence ID" value="NMQ20634.1"/>
    <property type="molecule type" value="Genomic_DNA"/>
</dbReference>
<dbReference type="RefSeq" id="WP_169249903.1">
    <property type="nucleotide sequence ID" value="NZ_SPMZ01000056.1"/>
</dbReference>
<dbReference type="GO" id="GO:0008168">
    <property type="term" value="F:methyltransferase activity"/>
    <property type="evidence" value="ECO:0007669"/>
    <property type="project" value="UniProtKB-KW"/>
</dbReference>
<protein>
    <submittedName>
        <fullName evidence="1">Class I SAM-dependent methyltransferase</fullName>
    </submittedName>
</protein>
<gene>
    <name evidence="1" type="ORF">E4P82_16390</name>
</gene>
<keyword evidence="1" id="KW-0489">Methyltransferase</keyword>
<reference evidence="1 2" key="1">
    <citation type="submission" date="2019-03" db="EMBL/GenBank/DDBJ databases">
        <title>Metabolic reconstructions from genomes of highly enriched 'Candidatus Accumulibacter' and 'Candidatus Competibacter' bioreactor populations.</title>
        <authorList>
            <person name="Annavajhala M.K."/>
            <person name="Welles L."/>
            <person name="Abbas B."/>
            <person name="Sorokin D."/>
            <person name="Park H."/>
            <person name="Van Loosdrecht M."/>
            <person name="Chandran K."/>
        </authorList>
    </citation>
    <scope>NUCLEOTIDE SEQUENCE [LARGE SCALE GENOMIC DNA]</scope>
    <source>
        <strain evidence="1 2">SBR_G</strain>
    </source>
</reference>
<name>A0ABX1TPM6_9GAMM</name>
<proteinExistence type="predicted"/>
<dbReference type="InterPro" id="IPR029063">
    <property type="entry name" value="SAM-dependent_MTases_sf"/>
</dbReference>
<dbReference type="SUPFAM" id="SSF53335">
    <property type="entry name" value="S-adenosyl-L-methionine-dependent methyltransferases"/>
    <property type="match status" value="1"/>
</dbReference>
<dbReference type="Gene3D" id="3.40.50.150">
    <property type="entry name" value="Vaccinia Virus protein VP39"/>
    <property type="match status" value="1"/>
</dbReference>
<keyword evidence="1" id="KW-0808">Transferase</keyword>
<dbReference type="PANTHER" id="PTHR43861">
    <property type="entry name" value="TRANS-ACONITATE 2-METHYLTRANSFERASE-RELATED"/>
    <property type="match status" value="1"/>
</dbReference>